<keyword evidence="1" id="KW-1133">Transmembrane helix</keyword>
<dbReference type="EMBL" id="CP015449">
    <property type="protein sequence ID" value="AWH92884.1"/>
    <property type="molecule type" value="Genomic_DNA"/>
</dbReference>
<proteinExistence type="predicted"/>
<evidence type="ECO:0000256" key="1">
    <source>
        <dbReference type="SAM" id="Phobius"/>
    </source>
</evidence>
<dbReference type="AlphaFoldDB" id="A0A2S1R9G1"/>
<dbReference type="Proteomes" id="UP000244928">
    <property type="component" value="Chromosome"/>
</dbReference>
<sequence length="226" mass="24643">MTTHQPQSRLTTFCDAPADYIIETYFVLRILIAGGALVLPPALVVWALVDPRVEMMDSLSAFYYTPARSLFVGILVAIGVALVAYRGYTRGENLLLNLAGVLAVVVALFPTADPAMPGAAPTASSVIHAVAAVAFFVLASLSIFFYGQETLDSVRDPRVGRRYRVAYRVLVVLVLVFPVLALVVAWLVESWAVLFAVEAAALYAFAAFWLVKTYELARSQTRLRVV</sequence>
<evidence type="ECO:0000313" key="3">
    <source>
        <dbReference type="Proteomes" id="UP000244928"/>
    </source>
</evidence>
<feature type="transmembrane region" description="Helical" evidence="1">
    <location>
        <begin position="26"/>
        <end position="49"/>
    </location>
</feature>
<evidence type="ECO:0008006" key="4">
    <source>
        <dbReference type="Google" id="ProtNLM"/>
    </source>
</evidence>
<accession>A0A2S1R9G1</accession>
<keyword evidence="1" id="KW-0472">Membrane</keyword>
<feature type="transmembrane region" description="Helical" evidence="1">
    <location>
        <begin position="94"/>
        <end position="112"/>
    </location>
</feature>
<feature type="transmembrane region" description="Helical" evidence="1">
    <location>
        <begin position="167"/>
        <end position="187"/>
    </location>
</feature>
<reference evidence="2 3" key="1">
    <citation type="submission" date="2016-04" db="EMBL/GenBank/DDBJ databases">
        <title>Complete genome sequence of Dietzia lutea YIM 80766T, a strain isolated from desert soil in Egypt.</title>
        <authorList>
            <person name="Zhao J."/>
            <person name="Hu B."/>
            <person name="Geng S."/>
            <person name="Nie Y."/>
            <person name="Tang Y."/>
        </authorList>
    </citation>
    <scope>NUCLEOTIDE SEQUENCE [LARGE SCALE GENOMIC DNA]</scope>
    <source>
        <strain evidence="2 3">YIM 80766</strain>
    </source>
</reference>
<feature type="transmembrane region" description="Helical" evidence="1">
    <location>
        <begin position="193"/>
        <end position="211"/>
    </location>
</feature>
<gene>
    <name evidence="2" type="ORF">A6035_12710</name>
</gene>
<name>A0A2S1R9G1_9ACTN</name>
<dbReference type="KEGG" id="dlu:A6035_12710"/>
<keyword evidence="3" id="KW-1185">Reference proteome</keyword>
<feature type="transmembrane region" description="Helical" evidence="1">
    <location>
        <begin position="124"/>
        <end position="146"/>
    </location>
</feature>
<evidence type="ECO:0000313" key="2">
    <source>
        <dbReference type="EMBL" id="AWH92884.1"/>
    </source>
</evidence>
<protein>
    <recommendedName>
        <fullName evidence="4">DUF998 domain-containing protein</fullName>
    </recommendedName>
</protein>
<feature type="transmembrane region" description="Helical" evidence="1">
    <location>
        <begin position="61"/>
        <end position="85"/>
    </location>
</feature>
<organism evidence="2 3">
    <name type="scientific">Dietzia lutea</name>
    <dbReference type="NCBI Taxonomy" id="546160"/>
    <lineage>
        <taxon>Bacteria</taxon>
        <taxon>Bacillati</taxon>
        <taxon>Actinomycetota</taxon>
        <taxon>Actinomycetes</taxon>
        <taxon>Mycobacteriales</taxon>
        <taxon>Dietziaceae</taxon>
        <taxon>Dietzia</taxon>
    </lineage>
</organism>
<dbReference type="RefSeq" id="WP_235026590.1">
    <property type="nucleotide sequence ID" value="NZ_CP015449.1"/>
</dbReference>
<keyword evidence="1" id="KW-0812">Transmembrane</keyword>